<dbReference type="InterPro" id="IPR012338">
    <property type="entry name" value="Beta-lactam/transpept-like"/>
</dbReference>
<dbReference type="Gene3D" id="3.40.710.10">
    <property type="entry name" value="DD-peptidase/beta-lactamase superfamily"/>
    <property type="match status" value="1"/>
</dbReference>
<protein>
    <recommendedName>
        <fullName evidence="12">Peptidase S11 D-alanyl-D-alanine carboxypeptidase A N-terminal domain-containing protein</fullName>
    </recommendedName>
</protein>
<feature type="chain" id="PRO_5008885205" description="Peptidase S11 D-alanyl-D-alanine carboxypeptidase A N-terminal domain-containing protein" evidence="11">
    <location>
        <begin position="25"/>
        <end position="386"/>
    </location>
</feature>
<evidence type="ECO:0000256" key="10">
    <source>
        <dbReference type="SAM" id="Phobius"/>
    </source>
</evidence>
<dbReference type="GO" id="GO:0008360">
    <property type="term" value="P:regulation of cell shape"/>
    <property type="evidence" value="ECO:0007669"/>
    <property type="project" value="UniProtKB-KW"/>
</dbReference>
<keyword evidence="6" id="KW-0961">Cell wall biogenesis/degradation</keyword>
<dbReference type="GO" id="GO:0009252">
    <property type="term" value="P:peptidoglycan biosynthetic process"/>
    <property type="evidence" value="ECO:0007669"/>
    <property type="project" value="UniProtKB-KW"/>
</dbReference>
<feature type="binding site" evidence="8">
    <location>
        <position position="226"/>
    </location>
    <ligand>
        <name>substrate</name>
    </ligand>
</feature>
<gene>
    <name evidence="13" type="ORF">BBI15_10685</name>
</gene>
<dbReference type="InterPro" id="IPR001967">
    <property type="entry name" value="Peptidase_S11_N"/>
</dbReference>
<evidence type="ECO:0000256" key="1">
    <source>
        <dbReference type="ARBA" id="ARBA00007164"/>
    </source>
</evidence>
<dbReference type="OrthoDB" id="9791132at2"/>
<keyword evidence="14" id="KW-1185">Reference proteome</keyword>
<dbReference type="PANTHER" id="PTHR21581:SF33">
    <property type="entry name" value="D-ALANYL-D-ALANINE CARBOXYPEPTIDASE DACB"/>
    <property type="match status" value="1"/>
</dbReference>
<dbReference type="STRING" id="1038856.BBI15_10685"/>
<evidence type="ECO:0000256" key="3">
    <source>
        <dbReference type="ARBA" id="ARBA00022801"/>
    </source>
</evidence>
<evidence type="ECO:0000256" key="6">
    <source>
        <dbReference type="ARBA" id="ARBA00023316"/>
    </source>
</evidence>
<evidence type="ECO:0000313" key="13">
    <source>
        <dbReference type="EMBL" id="ANU20648.1"/>
    </source>
</evidence>
<dbReference type="Proteomes" id="UP000092650">
    <property type="component" value="Chromosome"/>
</dbReference>
<feature type="active site" description="Proton acceptor" evidence="7">
    <location>
        <position position="66"/>
    </location>
</feature>
<dbReference type="AlphaFoldDB" id="A0A1C7EAA0"/>
<comment type="similarity">
    <text evidence="1 9">Belongs to the peptidase S11 family.</text>
</comment>
<proteinExistence type="inferred from homology"/>
<keyword evidence="5" id="KW-0573">Peptidoglycan synthesis</keyword>
<dbReference type="EMBL" id="CP016539">
    <property type="protein sequence ID" value="ANU20648.1"/>
    <property type="molecule type" value="Genomic_DNA"/>
</dbReference>
<evidence type="ECO:0000259" key="12">
    <source>
        <dbReference type="Pfam" id="PF00768"/>
    </source>
</evidence>
<evidence type="ECO:0000313" key="14">
    <source>
        <dbReference type="Proteomes" id="UP000092650"/>
    </source>
</evidence>
<dbReference type="KEGG" id="ppla:BBI15_10685"/>
<evidence type="ECO:0000256" key="4">
    <source>
        <dbReference type="ARBA" id="ARBA00022960"/>
    </source>
</evidence>
<dbReference type="InterPro" id="IPR018044">
    <property type="entry name" value="Peptidase_S11"/>
</dbReference>
<dbReference type="RefSeq" id="WP_068870856.1">
    <property type="nucleotide sequence ID" value="NZ_CP016539.2"/>
</dbReference>
<keyword evidence="2 11" id="KW-0732">Signal</keyword>
<keyword evidence="3" id="KW-0378">Hydrolase</keyword>
<feature type="active site" description="Acyl-ester intermediate" evidence="7">
    <location>
        <position position="63"/>
    </location>
</feature>
<keyword evidence="4" id="KW-0133">Cell shape</keyword>
<keyword evidence="10" id="KW-0812">Transmembrane</keyword>
<evidence type="ECO:0000256" key="9">
    <source>
        <dbReference type="RuleBase" id="RU004016"/>
    </source>
</evidence>
<feature type="domain" description="Peptidase S11 D-alanyl-D-alanine carboxypeptidase A N-terminal" evidence="12">
    <location>
        <begin position="29"/>
        <end position="256"/>
    </location>
</feature>
<evidence type="ECO:0000256" key="8">
    <source>
        <dbReference type="PIRSR" id="PIRSR618044-2"/>
    </source>
</evidence>
<dbReference type="PRINTS" id="PR00725">
    <property type="entry name" value="DADACBPTASE1"/>
</dbReference>
<dbReference type="GO" id="GO:0071555">
    <property type="term" value="P:cell wall organization"/>
    <property type="evidence" value="ECO:0007669"/>
    <property type="project" value="UniProtKB-KW"/>
</dbReference>
<evidence type="ECO:0000256" key="7">
    <source>
        <dbReference type="PIRSR" id="PIRSR618044-1"/>
    </source>
</evidence>
<dbReference type="PANTHER" id="PTHR21581">
    <property type="entry name" value="D-ALANYL-D-ALANINE CARBOXYPEPTIDASE"/>
    <property type="match status" value="1"/>
</dbReference>
<dbReference type="SUPFAM" id="SSF56601">
    <property type="entry name" value="beta-lactamase/transpeptidase-like"/>
    <property type="match status" value="1"/>
</dbReference>
<dbReference type="Pfam" id="PF00768">
    <property type="entry name" value="Peptidase_S11"/>
    <property type="match status" value="1"/>
</dbReference>
<sequence length="386" mass="42803">MKKLSVVSTILIMINTLIVSSVFSKTDDPSLPNVSSEAAIVMEATTGEILYEKNAQSQMYPASLTKIATAIYAIENRKLNDVVTISKKARNTEGTRVYLEEGEQVTLEKLLLGLLVNSGNDAGVAIAEHISGSVELFSADMNLYLEDVIGLRNTNFENPHGLFDPEHVTTAEDLAKLTRYAMKNDEFMKIFGTKELPWNGESWDTTLYTHHKLLREKPYEGVTGGKTGFVPEAGVTLATTAKRENLNLIVVTLKSDTEAEAYADTVQLLDFGFENFETVSIPKESSFFAGDFEYITPSVFFYTHQADEQVTIAVKEDEKLRITNQNGALLSSYQFPVVSASETNLPSNPEDVRPFFPPGISSSIYLFLLVVGLSGLVYYRVRKKQL</sequence>
<reference evidence="13" key="1">
    <citation type="submission" date="2016-10" db="EMBL/GenBank/DDBJ databases">
        <authorList>
            <person name="See-Too W.S."/>
        </authorList>
    </citation>
    <scope>NUCLEOTIDE SEQUENCE [LARGE SCALE GENOMIC DNA]</scope>
    <source>
        <strain evidence="13">DSM 23997</strain>
    </source>
</reference>
<evidence type="ECO:0000256" key="11">
    <source>
        <dbReference type="SAM" id="SignalP"/>
    </source>
</evidence>
<evidence type="ECO:0000256" key="2">
    <source>
        <dbReference type="ARBA" id="ARBA00022729"/>
    </source>
</evidence>
<accession>A0A1C7EAA0</accession>
<feature type="signal peptide" evidence="11">
    <location>
        <begin position="1"/>
        <end position="24"/>
    </location>
</feature>
<feature type="transmembrane region" description="Helical" evidence="10">
    <location>
        <begin position="363"/>
        <end position="381"/>
    </location>
</feature>
<organism evidence="13 14">
    <name type="scientific">Planococcus plakortidis</name>
    <dbReference type="NCBI Taxonomy" id="1038856"/>
    <lineage>
        <taxon>Bacteria</taxon>
        <taxon>Bacillati</taxon>
        <taxon>Bacillota</taxon>
        <taxon>Bacilli</taxon>
        <taxon>Bacillales</taxon>
        <taxon>Caryophanaceae</taxon>
        <taxon>Planococcus</taxon>
    </lineage>
</organism>
<evidence type="ECO:0000256" key="5">
    <source>
        <dbReference type="ARBA" id="ARBA00022984"/>
    </source>
</evidence>
<keyword evidence="10" id="KW-0472">Membrane</keyword>
<feature type="active site" evidence="7">
    <location>
        <position position="118"/>
    </location>
</feature>
<dbReference type="GO" id="GO:0009002">
    <property type="term" value="F:serine-type D-Ala-D-Ala carboxypeptidase activity"/>
    <property type="evidence" value="ECO:0007669"/>
    <property type="project" value="InterPro"/>
</dbReference>
<dbReference type="GO" id="GO:0006508">
    <property type="term" value="P:proteolysis"/>
    <property type="evidence" value="ECO:0007669"/>
    <property type="project" value="InterPro"/>
</dbReference>
<keyword evidence="10" id="KW-1133">Transmembrane helix</keyword>
<name>A0A1C7EAA0_9BACL</name>